<dbReference type="InterPro" id="IPR040591">
    <property type="entry name" value="RqcP2_RBD"/>
</dbReference>
<dbReference type="PROSITE" id="PS50889">
    <property type="entry name" value="S4"/>
    <property type="match status" value="1"/>
</dbReference>
<feature type="domain" description="RNA-binding S4" evidence="2">
    <location>
        <begin position="184"/>
        <end position="243"/>
    </location>
</feature>
<keyword evidence="1" id="KW-0694">RNA-binding</keyword>
<dbReference type="Proteomes" id="UP000008467">
    <property type="component" value="Chromosome"/>
</dbReference>
<dbReference type="STRING" id="642492.Clole_2284"/>
<dbReference type="PANTHER" id="PTHR13633:SF3">
    <property type="entry name" value="MITOCHONDRIAL TRANSCRIPTION RESCUE FACTOR 1"/>
    <property type="match status" value="1"/>
</dbReference>
<dbReference type="InterPro" id="IPR002942">
    <property type="entry name" value="S4_RNA-bd"/>
</dbReference>
<dbReference type="AlphaFoldDB" id="F2JS55"/>
<dbReference type="GO" id="GO:0003723">
    <property type="term" value="F:RNA binding"/>
    <property type="evidence" value="ECO:0007669"/>
    <property type="project" value="UniProtKB-KW"/>
</dbReference>
<dbReference type="SUPFAM" id="SSF55174">
    <property type="entry name" value="Alpha-L RNA-binding motif"/>
    <property type="match status" value="1"/>
</dbReference>
<dbReference type="RefSeq" id="WP_013657286.1">
    <property type="nucleotide sequence ID" value="NC_015275.1"/>
</dbReference>
<evidence type="ECO:0000313" key="3">
    <source>
        <dbReference type="EMBL" id="ADZ83992.1"/>
    </source>
</evidence>
<dbReference type="KEGG" id="cle:Clole_2284"/>
<keyword evidence="4" id="KW-1185">Reference proteome</keyword>
<organism evidence="3 4">
    <name type="scientific">Cellulosilyticum lentocellum (strain ATCC 49066 / DSM 5427 / NCIMB 11756 / RHM5)</name>
    <name type="common">Clostridium lentocellum</name>
    <dbReference type="NCBI Taxonomy" id="642492"/>
    <lineage>
        <taxon>Bacteria</taxon>
        <taxon>Bacillati</taxon>
        <taxon>Bacillota</taxon>
        <taxon>Clostridia</taxon>
        <taxon>Lachnospirales</taxon>
        <taxon>Cellulosilyticaceae</taxon>
        <taxon>Cellulosilyticum</taxon>
    </lineage>
</organism>
<evidence type="ECO:0000313" key="4">
    <source>
        <dbReference type="Proteomes" id="UP000008467"/>
    </source>
</evidence>
<dbReference type="SMART" id="SM00363">
    <property type="entry name" value="S4"/>
    <property type="match status" value="1"/>
</dbReference>
<proteinExistence type="predicted"/>
<dbReference type="CDD" id="cd00165">
    <property type="entry name" value="S4"/>
    <property type="match status" value="1"/>
</dbReference>
<dbReference type="HOGENOM" id="CLU_075687_0_0_9"/>
<evidence type="ECO:0000256" key="1">
    <source>
        <dbReference type="PROSITE-ProRule" id="PRU00182"/>
    </source>
</evidence>
<gene>
    <name evidence="3" type="ordered locus">Clole_2284</name>
</gene>
<sequence length="259" mass="29549">MKLSLNHINDADEKRFVKMMLEYSKRSEQQFRPIFTDFYNKEWLLSMIDRYIEESTKQMCYFYGGFEEAERQVLGIAPYEIQEEDFPIMALELKVKTGIGKALTHRDYLGALLGLGIERETIGDIVIKPFGAYIIANESMVSYIYSNLLSIGKCQNIEQQVIPFSQLQINPPQIKSYETTVASLRLDVIVAAGFGLSRGVCTKLIQADRVKCNGVTSTNKQLIKEGDHITVRGYGKIKLKQISGLTKKDRIHITIEKYV</sequence>
<dbReference type="InterPro" id="IPR012677">
    <property type="entry name" value="Nucleotide-bd_a/b_plait_sf"/>
</dbReference>
<dbReference type="InterPro" id="IPR036986">
    <property type="entry name" value="S4_RNA-bd_sf"/>
</dbReference>
<dbReference type="eggNOG" id="COG2302">
    <property type="taxonomic scope" value="Bacteria"/>
</dbReference>
<accession>F2JS55</accession>
<reference evidence="3 4" key="1">
    <citation type="journal article" date="2011" name="J. Bacteriol.">
        <title>Complete genome sequence of the cellulose-degrading bacterium Cellulosilyticum lentocellum.</title>
        <authorList>
            <consortium name="US DOE Joint Genome Institute"/>
            <person name="Miller D.A."/>
            <person name="Suen G."/>
            <person name="Bruce D."/>
            <person name="Copeland A."/>
            <person name="Cheng J.F."/>
            <person name="Detter C."/>
            <person name="Goodwin L.A."/>
            <person name="Han C.S."/>
            <person name="Hauser L.J."/>
            <person name="Land M.L."/>
            <person name="Lapidus A."/>
            <person name="Lucas S."/>
            <person name="Meincke L."/>
            <person name="Pitluck S."/>
            <person name="Tapia R."/>
            <person name="Teshima H."/>
            <person name="Woyke T."/>
            <person name="Fox B.G."/>
            <person name="Angert E.R."/>
            <person name="Currie C.R."/>
        </authorList>
    </citation>
    <scope>NUCLEOTIDE SEQUENCE [LARGE SCALE GENOMIC DNA]</scope>
    <source>
        <strain evidence="4">ATCC 49066 / DSM 5427 / NCIMB 11756 / RHM5</strain>
    </source>
</reference>
<dbReference type="Pfam" id="PF17774">
    <property type="entry name" value="YlmH_RBD"/>
    <property type="match status" value="1"/>
</dbReference>
<dbReference type="Gene3D" id="3.10.290.10">
    <property type="entry name" value="RNA-binding S4 domain"/>
    <property type="match status" value="1"/>
</dbReference>
<dbReference type="EMBL" id="CP002582">
    <property type="protein sequence ID" value="ADZ83992.1"/>
    <property type="molecule type" value="Genomic_DNA"/>
</dbReference>
<protein>
    <submittedName>
        <fullName evidence="3">RNA-binding S4 domain protein</fullName>
    </submittedName>
</protein>
<name>F2JS55_CELLD</name>
<evidence type="ECO:0000259" key="2">
    <source>
        <dbReference type="SMART" id="SM00363"/>
    </source>
</evidence>
<dbReference type="Pfam" id="PF01479">
    <property type="entry name" value="S4"/>
    <property type="match status" value="1"/>
</dbReference>
<dbReference type="PANTHER" id="PTHR13633">
    <property type="entry name" value="MITOCHONDRIAL TRANSCRIPTION RESCUE FACTOR 1"/>
    <property type="match status" value="1"/>
</dbReference>
<dbReference type="Gene3D" id="3.30.70.330">
    <property type="match status" value="1"/>
</dbReference>
<dbReference type="Gene3D" id="3.30.1370.160">
    <property type="match status" value="1"/>
</dbReference>